<gene>
    <name evidence="2" type="ORF">C1645_758200</name>
</gene>
<keyword evidence="1" id="KW-1133">Transmembrane helix</keyword>
<dbReference type="AlphaFoldDB" id="A0A397TCP1"/>
<evidence type="ECO:0000256" key="1">
    <source>
        <dbReference type="SAM" id="Phobius"/>
    </source>
</evidence>
<dbReference type="OrthoDB" id="2351351at2759"/>
<reference evidence="2 3" key="1">
    <citation type="submission" date="2018-06" db="EMBL/GenBank/DDBJ databases">
        <title>Comparative genomics reveals the genomic features of Rhizophagus irregularis, R. cerebriforme, R. diaphanum and Gigaspora rosea, and their symbiotic lifestyle signature.</title>
        <authorList>
            <person name="Morin E."/>
            <person name="San Clemente H."/>
            <person name="Chen E.C.H."/>
            <person name="De La Providencia I."/>
            <person name="Hainaut M."/>
            <person name="Kuo A."/>
            <person name="Kohler A."/>
            <person name="Murat C."/>
            <person name="Tang N."/>
            <person name="Roy S."/>
            <person name="Loubradou J."/>
            <person name="Henrissat B."/>
            <person name="Grigoriev I.V."/>
            <person name="Corradi N."/>
            <person name="Roux C."/>
            <person name="Martin F.M."/>
        </authorList>
    </citation>
    <scope>NUCLEOTIDE SEQUENCE [LARGE SCALE GENOMIC DNA]</scope>
    <source>
        <strain evidence="2 3">DAOM 227022</strain>
    </source>
</reference>
<feature type="transmembrane region" description="Helical" evidence="1">
    <location>
        <begin position="12"/>
        <end position="30"/>
    </location>
</feature>
<dbReference type="EMBL" id="QKYT01000067">
    <property type="protein sequence ID" value="RIA95109.1"/>
    <property type="molecule type" value="Genomic_DNA"/>
</dbReference>
<keyword evidence="3" id="KW-1185">Reference proteome</keyword>
<name>A0A397TCP1_9GLOM</name>
<comment type="caution">
    <text evidence="2">The sequence shown here is derived from an EMBL/GenBank/DDBJ whole genome shotgun (WGS) entry which is preliminary data.</text>
</comment>
<proteinExistence type="predicted"/>
<dbReference type="Proteomes" id="UP000265703">
    <property type="component" value="Unassembled WGS sequence"/>
</dbReference>
<accession>A0A397TCP1</accession>
<evidence type="ECO:0008006" key="4">
    <source>
        <dbReference type="Google" id="ProtNLM"/>
    </source>
</evidence>
<evidence type="ECO:0000313" key="2">
    <source>
        <dbReference type="EMBL" id="RIA95109.1"/>
    </source>
</evidence>
<feature type="transmembrane region" description="Helical" evidence="1">
    <location>
        <begin position="121"/>
        <end position="143"/>
    </location>
</feature>
<organism evidence="2 3">
    <name type="scientific">Glomus cerebriforme</name>
    <dbReference type="NCBI Taxonomy" id="658196"/>
    <lineage>
        <taxon>Eukaryota</taxon>
        <taxon>Fungi</taxon>
        <taxon>Fungi incertae sedis</taxon>
        <taxon>Mucoromycota</taxon>
        <taxon>Glomeromycotina</taxon>
        <taxon>Glomeromycetes</taxon>
        <taxon>Glomerales</taxon>
        <taxon>Glomeraceae</taxon>
        <taxon>Glomus</taxon>
    </lineage>
</organism>
<keyword evidence="1" id="KW-0812">Transmembrane</keyword>
<protein>
    <recommendedName>
        <fullName evidence="4">MARVEL domain-containing protein</fullName>
    </recommendedName>
</protein>
<feature type="transmembrane region" description="Helical" evidence="1">
    <location>
        <begin position="64"/>
        <end position="86"/>
    </location>
</feature>
<sequence length="159" mass="18681">MRLDRYPTLFRMLRFLTIIVTVTIIALEIVEYKTYSLFTQSSAITIEDYQIIKSNLYGPFVRDIVFGIGFTILWIVAGLTNIYAYYYAPEVTCPGYSTSNLQLFSLRSEIPWELRLKCKSYLSITGLAWLNVVIFLLSTMLYWKLWADKRNNSIFMEYL</sequence>
<keyword evidence="1" id="KW-0472">Membrane</keyword>
<evidence type="ECO:0000313" key="3">
    <source>
        <dbReference type="Proteomes" id="UP000265703"/>
    </source>
</evidence>